<keyword evidence="2" id="KW-0813">Transport</keyword>
<feature type="transmembrane region" description="Helical" evidence="6">
    <location>
        <begin position="274"/>
        <end position="294"/>
    </location>
</feature>
<dbReference type="InterPro" id="IPR011701">
    <property type="entry name" value="MFS"/>
</dbReference>
<dbReference type="EMBL" id="JABBFZ010000022">
    <property type="protein sequence ID" value="NML34499.1"/>
    <property type="molecule type" value="Genomic_DNA"/>
</dbReference>
<dbReference type="SUPFAM" id="SSF103473">
    <property type="entry name" value="MFS general substrate transporter"/>
    <property type="match status" value="1"/>
</dbReference>
<dbReference type="PANTHER" id="PTHR43791:SF36">
    <property type="entry name" value="TRANSPORTER, PUTATIVE (AFU_ORTHOLOGUE AFUA_6G08340)-RELATED"/>
    <property type="match status" value="1"/>
</dbReference>
<reference evidence="8 9" key="1">
    <citation type="submission" date="2020-04" db="EMBL/GenBank/DDBJ databases">
        <title>Paraburkholderia sp. G-4-1-8 isolated from soil.</title>
        <authorList>
            <person name="Dahal R.H."/>
        </authorList>
    </citation>
    <scope>NUCLEOTIDE SEQUENCE [LARGE SCALE GENOMIC DNA]</scope>
    <source>
        <strain evidence="8 9">G-4-1-8</strain>
    </source>
</reference>
<feature type="transmembrane region" description="Helical" evidence="6">
    <location>
        <begin position="241"/>
        <end position="262"/>
    </location>
</feature>
<dbReference type="Gene3D" id="1.20.1250.20">
    <property type="entry name" value="MFS general substrate transporter like domains"/>
    <property type="match status" value="2"/>
</dbReference>
<name>A0A7Y0A130_9BURK</name>
<evidence type="ECO:0000256" key="3">
    <source>
        <dbReference type="ARBA" id="ARBA00022692"/>
    </source>
</evidence>
<feature type="transmembrane region" description="Helical" evidence="6">
    <location>
        <begin position="332"/>
        <end position="354"/>
    </location>
</feature>
<feature type="transmembrane region" description="Helical" evidence="6">
    <location>
        <begin position="366"/>
        <end position="385"/>
    </location>
</feature>
<evidence type="ECO:0000256" key="4">
    <source>
        <dbReference type="ARBA" id="ARBA00022989"/>
    </source>
</evidence>
<feature type="transmembrane region" description="Helical" evidence="6">
    <location>
        <begin position="51"/>
        <end position="74"/>
    </location>
</feature>
<dbReference type="GO" id="GO:0022857">
    <property type="term" value="F:transmembrane transporter activity"/>
    <property type="evidence" value="ECO:0007669"/>
    <property type="project" value="InterPro"/>
</dbReference>
<feature type="domain" description="Major facilitator superfamily (MFS) profile" evidence="7">
    <location>
        <begin position="15"/>
        <end position="421"/>
    </location>
</feature>
<dbReference type="RefSeq" id="WP_169500685.1">
    <property type="nucleotide sequence ID" value="NZ_JABBFZ010000022.1"/>
</dbReference>
<evidence type="ECO:0000256" key="2">
    <source>
        <dbReference type="ARBA" id="ARBA00022448"/>
    </source>
</evidence>
<feature type="transmembrane region" description="Helical" evidence="6">
    <location>
        <begin position="138"/>
        <end position="162"/>
    </location>
</feature>
<dbReference type="Pfam" id="PF07690">
    <property type="entry name" value="MFS_1"/>
    <property type="match status" value="1"/>
</dbReference>
<evidence type="ECO:0000313" key="9">
    <source>
        <dbReference type="Proteomes" id="UP000583127"/>
    </source>
</evidence>
<organism evidence="8 9">
    <name type="scientific">Paraburkholderia antibiotica</name>
    <dbReference type="NCBI Taxonomy" id="2728839"/>
    <lineage>
        <taxon>Bacteria</taxon>
        <taxon>Pseudomonadati</taxon>
        <taxon>Pseudomonadota</taxon>
        <taxon>Betaproteobacteria</taxon>
        <taxon>Burkholderiales</taxon>
        <taxon>Burkholderiaceae</taxon>
        <taxon>Paraburkholderia</taxon>
    </lineage>
</organism>
<dbReference type="CDD" id="cd17319">
    <property type="entry name" value="MFS_ExuT_GudP_like"/>
    <property type="match status" value="1"/>
</dbReference>
<feature type="transmembrane region" description="Helical" evidence="6">
    <location>
        <begin position="306"/>
        <end position="326"/>
    </location>
</feature>
<evidence type="ECO:0000259" key="7">
    <source>
        <dbReference type="PROSITE" id="PS50850"/>
    </source>
</evidence>
<dbReference type="Proteomes" id="UP000583127">
    <property type="component" value="Unassembled WGS sequence"/>
</dbReference>
<dbReference type="PROSITE" id="PS50850">
    <property type="entry name" value="MFS"/>
    <property type="match status" value="1"/>
</dbReference>
<feature type="transmembrane region" description="Helical" evidence="6">
    <location>
        <begin position="81"/>
        <end position="100"/>
    </location>
</feature>
<keyword evidence="9" id="KW-1185">Reference proteome</keyword>
<protein>
    <submittedName>
        <fullName evidence="8">MFS transporter</fullName>
    </submittedName>
</protein>
<evidence type="ECO:0000256" key="5">
    <source>
        <dbReference type="ARBA" id="ARBA00023136"/>
    </source>
</evidence>
<feature type="transmembrane region" description="Helical" evidence="6">
    <location>
        <begin position="397"/>
        <end position="416"/>
    </location>
</feature>
<feature type="transmembrane region" description="Helical" evidence="6">
    <location>
        <begin position="174"/>
        <end position="193"/>
    </location>
</feature>
<dbReference type="InterPro" id="IPR020846">
    <property type="entry name" value="MFS_dom"/>
</dbReference>
<accession>A0A7Y0A130</accession>
<evidence type="ECO:0000313" key="8">
    <source>
        <dbReference type="EMBL" id="NML34499.1"/>
    </source>
</evidence>
<keyword evidence="4 6" id="KW-1133">Transmembrane helix</keyword>
<comment type="subcellular location">
    <subcellularLocation>
        <location evidence="1">Membrane</location>
        <topology evidence="1">Multi-pass membrane protein</topology>
    </subcellularLocation>
</comment>
<dbReference type="GO" id="GO:0016020">
    <property type="term" value="C:membrane"/>
    <property type="evidence" value="ECO:0007669"/>
    <property type="project" value="UniProtKB-SubCell"/>
</dbReference>
<dbReference type="PANTHER" id="PTHR43791">
    <property type="entry name" value="PERMEASE-RELATED"/>
    <property type="match status" value="1"/>
</dbReference>
<evidence type="ECO:0000256" key="1">
    <source>
        <dbReference type="ARBA" id="ARBA00004141"/>
    </source>
</evidence>
<gene>
    <name evidence="8" type="ORF">HHL14_27165</name>
</gene>
<evidence type="ECO:0000256" key="6">
    <source>
        <dbReference type="SAM" id="Phobius"/>
    </source>
</evidence>
<dbReference type="AlphaFoldDB" id="A0A7Y0A130"/>
<dbReference type="InterPro" id="IPR036259">
    <property type="entry name" value="MFS_trans_sf"/>
</dbReference>
<feature type="transmembrane region" description="Helical" evidence="6">
    <location>
        <begin position="106"/>
        <end position="131"/>
    </location>
</feature>
<sequence length="439" mass="47496">MIENQAVIRRIRTRIILPLLILLVVSSIDRVNISFAALQMNAELGLTPREYGVAISAFFSGYLIFQFPSIALLMRYGARKWIFVSVLLWGVLAIGMVFVRGTTSLYLLRFLLGLAEAGFAPGIVYLCGLWIPNRYRAAAIGLTMLAVPISVVVGGPLSGWLMSHQTIPFAISGWRWMFLAQGILTIAFAIFALKIVRDGPDDAPWLADADKRWLNEQHALDADSKGHALASMRAMLWSHKIWAAAGLYFVLIASAYGILFWLPQIIKQLSNISIFKTGVVSAFPWLGIGLGMYFNSRHSDESGERYYHVIVPLLLCSLCLAAATLVSDQVLALALLFVGSVGLGGAQGVFWTIPTSFLTRDLAGKGVAAISLCGNLGGLFGPYALGVILQASGSYKLPAYSMAALMVVGALLAAILRGNETVSRVSGEKPEALDPNPET</sequence>
<keyword evidence="5 6" id="KW-0472">Membrane</keyword>
<keyword evidence="3 6" id="KW-0812">Transmembrane</keyword>
<comment type="caution">
    <text evidence="8">The sequence shown here is derived from an EMBL/GenBank/DDBJ whole genome shotgun (WGS) entry which is preliminary data.</text>
</comment>
<proteinExistence type="predicted"/>